<keyword evidence="2" id="KW-1133">Transmembrane helix</keyword>
<comment type="caution">
    <text evidence="3">The sequence shown here is derived from an EMBL/GenBank/DDBJ whole genome shotgun (WGS) entry which is preliminary data.</text>
</comment>
<keyword evidence="2" id="KW-0472">Membrane</keyword>
<dbReference type="AlphaFoldDB" id="A0A430VLM4"/>
<reference evidence="3 4" key="1">
    <citation type="journal article" date="2019" name="Extremophiles">
        <title>Biogeography of thermophiles and predominance of Thermus scotoductus in domestic water heaters.</title>
        <authorList>
            <person name="Wilpiszeski R.L."/>
            <person name="Zhang Z."/>
            <person name="House C.H."/>
        </authorList>
    </citation>
    <scope>NUCLEOTIDE SEQUENCE [LARGE SCALE GENOMIC DNA]</scope>
    <source>
        <strain evidence="3 4">1_S1</strain>
    </source>
</reference>
<feature type="transmembrane region" description="Helical" evidence="2">
    <location>
        <begin position="6"/>
        <end position="26"/>
    </location>
</feature>
<feature type="compositionally biased region" description="Low complexity" evidence="1">
    <location>
        <begin position="60"/>
        <end position="71"/>
    </location>
</feature>
<feature type="non-terminal residue" evidence="3">
    <location>
        <position position="104"/>
    </location>
</feature>
<keyword evidence="2" id="KW-0812">Transmembrane</keyword>
<dbReference type="EMBL" id="PEMW01000264">
    <property type="protein sequence ID" value="RTI53657.1"/>
    <property type="molecule type" value="Genomic_DNA"/>
</dbReference>
<protein>
    <submittedName>
        <fullName evidence="3">Uncharacterized protein</fullName>
    </submittedName>
</protein>
<dbReference type="RefSeq" id="WP_153185792.1">
    <property type="nucleotide sequence ID" value="NZ_PEMW01000264.1"/>
</dbReference>
<proteinExistence type="predicted"/>
<evidence type="ECO:0000313" key="4">
    <source>
        <dbReference type="Proteomes" id="UP000287467"/>
    </source>
</evidence>
<evidence type="ECO:0000256" key="2">
    <source>
        <dbReference type="SAM" id="Phobius"/>
    </source>
</evidence>
<feature type="compositionally biased region" description="Pro residues" evidence="1">
    <location>
        <begin position="72"/>
        <end position="82"/>
    </location>
</feature>
<name>A0A430VLM4_THESC</name>
<evidence type="ECO:0000256" key="1">
    <source>
        <dbReference type="SAM" id="MobiDB-lite"/>
    </source>
</evidence>
<accession>A0A430VLM4</accession>
<organism evidence="3 4">
    <name type="scientific">Thermus scotoductus</name>
    <dbReference type="NCBI Taxonomy" id="37636"/>
    <lineage>
        <taxon>Bacteria</taxon>
        <taxon>Thermotogati</taxon>
        <taxon>Deinococcota</taxon>
        <taxon>Deinococci</taxon>
        <taxon>Thermales</taxon>
        <taxon>Thermaceae</taxon>
        <taxon>Thermus</taxon>
    </lineage>
</organism>
<evidence type="ECO:0000313" key="3">
    <source>
        <dbReference type="EMBL" id="RTI53657.1"/>
    </source>
</evidence>
<feature type="region of interest" description="Disordered" evidence="1">
    <location>
        <begin position="60"/>
        <end position="104"/>
    </location>
</feature>
<dbReference type="Proteomes" id="UP000287467">
    <property type="component" value="Unassembled WGS sequence"/>
</dbReference>
<sequence length="104" mass="11082">MAKKQANPWVYALGGAVVGGLLLYWWRHRYPMAPVSFHPQLAVYRAVYGGSETAITPLGLSEPLPLEGPTTPTTPAPVPPSPCGCKGGGQTQPQRVVDAWPVMS</sequence>
<gene>
    <name evidence="3" type="ORF">CSW14_08225</name>
</gene>